<feature type="transmembrane region" description="Helical" evidence="1">
    <location>
        <begin position="91"/>
        <end position="107"/>
    </location>
</feature>
<feature type="transmembrane region" description="Helical" evidence="1">
    <location>
        <begin position="49"/>
        <end position="70"/>
    </location>
</feature>
<reference evidence="2 3" key="1">
    <citation type="submission" date="2018-06" db="EMBL/GenBank/DDBJ databases">
        <title>Azoarcus communis strain SWub3 genome.</title>
        <authorList>
            <person name="Zorraquino Salvo V."/>
            <person name="Toubiana D."/>
            <person name="Blumwald E."/>
        </authorList>
    </citation>
    <scope>NUCLEOTIDE SEQUENCE [LARGE SCALE GENOMIC DNA]</scope>
    <source>
        <strain evidence="2 3">SWub3</strain>
    </source>
</reference>
<dbReference type="GO" id="GO:0019645">
    <property type="term" value="P:anaerobic electron transport chain"/>
    <property type="evidence" value="ECO:0007669"/>
    <property type="project" value="InterPro"/>
</dbReference>
<dbReference type="Gene3D" id="1.20.1630.10">
    <property type="entry name" value="Formate dehydrogenase/DMSO reductase domain"/>
    <property type="match status" value="1"/>
</dbReference>
<dbReference type="GO" id="GO:0016020">
    <property type="term" value="C:membrane"/>
    <property type="evidence" value="ECO:0007669"/>
    <property type="project" value="InterPro"/>
</dbReference>
<keyword evidence="1" id="KW-0472">Membrane</keyword>
<feature type="transmembrane region" description="Helical" evidence="1">
    <location>
        <begin position="113"/>
        <end position="133"/>
    </location>
</feature>
<proteinExistence type="predicted"/>
<keyword evidence="3" id="KW-1185">Reference proteome</keyword>
<evidence type="ECO:0000256" key="1">
    <source>
        <dbReference type="SAM" id="Phobius"/>
    </source>
</evidence>
<dbReference type="Pfam" id="PF04976">
    <property type="entry name" value="DmsC"/>
    <property type="match status" value="1"/>
</dbReference>
<feature type="transmembrane region" description="Helical" evidence="1">
    <location>
        <begin position="145"/>
        <end position="168"/>
    </location>
</feature>
<keyword evidence="1" id="KW-1133">Transmembrane helix</keyword>
<protein>
    <submittedName>
        <fullName evidence="2">Phenylacetyl-CoA:acceptor oxidoreductase</fullName>
    </submittedName>
</protein>
<feature type="transmembrane region" description="Helical" evidence="1">
    <location>
        <begin position="239"/>
        <end position="258"/>
    </location>
</feature>
<comment type="caution">
    <text evidence="2">The sequence shown here is derived from an EMBL/GenBank/DDBJ whole genome shotgun (WGS) entry which is preliminary data.</text>
</comment>
<dbReference type="EMBL" id="QKOE01000023">
    <property type="protein sequence ID" value="PZA14734.1"/>
    <property type="molecule type" value="Genomic_DNA"/>
</dbReference>
<sequence length="289" mass="30389">MIQSKTGRFGTQHQTSWDWRAAVNFIGGGSGSALLALAVAQHFPAAPPWQLMLAALALIGIGLLSVWAEIGRPWRAFNVLFHPQTSWMTREAFVAGVIGALSVAALLTGIAPLAWAAGAAGLLFLYCQGRILRAARGIPAWREPTIVWLIIATGLTEGGALLVLAGTLTGKPDVLAISVLLALCILRLATWLRYNRRMLASDAPQSTRRALLACGRVLVPVGSLLSIGLLAAALLQPGLMIAAGTAAAVAALGAGWYFKGLLITRAAQVQGYALGNKLRRGHPLAQAQR</sequence>
<name>A0A323UQG4_9RHOO</name>
<dbReference type="RefSeq" id="WP_110529112.1">
    <property type="nucleotide sequence ID" value="NZ_QKOE01000023.1"/>
</dbReference>
<accession>A0A323UQG4</accession>
<evidence type="ECO:0000313" key="3">
    <source>
        <dbReference type="Proteomes" id="UP000248259"/>
    </source>
</evidence>
<feature type="transmembrane region" description="Helical" evidence="1">
    <location>
        <begin position="21"/>
        <end position="43"/>
    </location>
</feature>
<feature type="transmembrane region" description="Helical" evidence="1">
    <location>
        <begin position="174"/>
        <end position="192"/>
    </location>
</feature>
<keyword evidence="1" id="KW-0812">Transmembrane</keyword>
<organism evidence="2 3">
    <name type="scientific">Parazoarcus communis SWub3 = DSM 12120</name>
    <dbReference type="NCBI Taxonomy" id="1121029"/>
    <lineage>
        <taxon>Bacteria</taxon>
        <taxon>Pseudomonadati</taxon>
        <taxon>Pseudomonadota</taxon>
        <taxon>Betaproteobacteria</taxon>
        <taxon>Rhodocyclales</taxon>
        <taxon>Zoogloeaceae</taxon>
        <taxon>Parazoarcus</taxon>
    </lineage>
</organism>
<dbReference type="OrthoDB" id="9180603at2"/>
<evidence type="ECO:0000313" key="2">
    <source>
        <dbReference type="EMBL" id="PZA14734.1"/>
    </source>
</evidence>
<dbReference type="AlphaFoldDB" id="A0A323UQG4"/>
<feature type="transmembrane region" description="Helical" evidence="1">
    <location>
        <begin position="213"/>
        <end position="233"/>
    </location>
</feature>
<dbReference type="InterPro" id="IPR007059">
    <property type="entry name" value="DmsC"/>
</dbReference>
<dbReference type="Proteomes" id="UP000248259">
    <property type="component" value="Unassembled WGS sequence"/>
</dbReference>
<gene>
    <name evidence="2" type="ORF">DNK49_20305</name>
</gene>